<sequence>MANIPGKEKASSASSGFFCGGLKELFGVLEERKKKEKEGNWTLDTSPSSVQPQAAPVPAAAFPVIVRYGHLNEGTHPIPTLDKPAFKRRYLARRSLADLAHCPEGFEFQHRLDGQPPQAVILLSPPNIVATCNNHGQWERRMREARDGPEPYTPEWYIEYLRKSNLPMWFMSAGHVSMLYNNLEAQMLGVAFTDLPPARQVPLDYLAVRYPTLPQFPELVGVGHFQVYQYALSEHEQLNLARKFPATNMLGPNTRVLIKPGGYITMHHNPSASGCPVLNTYNLRWSRSAASRASYLKEMPDTVSFSGLFSPNTSNRNGLAAIRTRNGGFVNPTECPPGQGAWEWLDPRIDQQAAQVLGFQEPSDVAVAVQRGHLRTGRGEYDAPIVVWQPDIRYFNPDSEPTEPGLWEFYNDASRQKARDEFGGQDVYGLLESPDPSAYEIWQIRQLFKLSAADHDPTAEIDLVWAFKSSDDEAEVEAAGALVAATQQEGEASTPQVQAPIPAEVDAGYGVDRGTGLAHDPSNGGENDQTASDGRAAYSTRSILGKKITLDRARVHAVPAGTTPQVHRMWTYTAGGRWLRYPETGGKINWADKASVEKLNKWRQQAEKRNGWAPKRALPREQYTNAQRAWVFRFVAENNGGRPRQGGAELCRQFNAEFGAQRKQKAVEALVDRLMREWKENGGEMKARVERAPKKRKTAAGAARVEVESEEEDAPHEVVSDVE</sequence>
<dbReference type="EMBL" id="JAXOVC010000002">
    <property type="protein sequence ID" value="KAK4505092.1"/>
    <property type="molecule type" value="Genomic_DNA"/>
</dbReference>
<comment type="caution">
    <text evidence="2">The sequence shown here is derived from an EMBL/GenBank/DDBJ whole genome shotgun (WGS) entry which is preliminary data.</text>
</comment>
<evidence type="ECO:0000313" key="2">
    <source>
        <dbReference type="EMBL" id="KAK4505092.1"/>
    </source>
</evidence>
<evidence type="ECO:0000313" key="3">
    <source>
        <dbReference type="Proteomes" id="UP001305779"/>
    </source>
</evidence>
<accession>A0ABR0EU34</accession>
<feature type="region of interest" description="Disordered" evidence="1">
    <location>
        <begin position="508"/>
        <end position="536"/>
    </location>
</feature>
<name>A0ABR0EU34_ZASCE</name>
<feature type="compositionally biased region" description="Basic and acidic residues" evidence="1">
    <location>
        <begin position="681"/>
        <end position="692"/>
    </location>
</feature>
<dbReference type="Proteomes" id="UP001305779">
    <property type="component" value="Unassembled WGS sequence"/>
</dbReference>
<evidence type="ECO:0000256" key="1">
    <source>
        <dbReference type="SAM" id="MobiDB-lite"/>
    </source>
</evidence>
<organism evidence="2 3">
    <name type="scientific">Zasmidium cellare</name>
    <name type="common">Wine cellar mold</name>
    <name type="synonym">Racodium cellare</name>
    <dbReference type="NCBI Taxonomy" id="395010"/>
    <lineage>
        <taxon>Eukaryota</taxon>
        <taxon>Fungi</taxon>
        <taxon>Dikarya</taxon>
        <taxon>Ascomycota</taxon>
        <taxon>Pezizomycotina</taxon>
        <taxon>Dothideomycetes</taxon>
        <taxon>Dothideomycetidae</taxon>
        <taxon>Mycosphaerellales</taxon>
        <taxon>Mycosphaerellaceae</taxon>
        <taxon>Zasmidium</taxon>
    </lineage>
</organism>
<gene>
    <name evidence="2" type="ORF">PRZ48_003055</name>
</gene>
<keyword evidence="3" id="KW-1185">Reference proteome</keyword>
<feature type="region of interest" description="Disordered" evidence="1">
    <location>
        <begin position="681"/>
        <end position="723"/>
    </location>
</feature>
<reference evidence="2 3" key="1">
    <citation type="journal article" date="2023" name="G3 (Bethesda)">
        <title>A chromosome-level genome assembly of Zasmidium syzygii isolated from banana leaves.</title>
        <authorList>
            <person name="van Westerhoven A.C."/>
            <person name="Mehrabi R."/>
            <person name="Talebi R."/>
            <person name="Steentjes M.B.F."/>
            <person name="Corcolon B."/>
            <person name="Chong P.A."/>
            <person name="Kema G.H.J."/>
            <person name="Seidl M.F."/>
        </authorList>
    </citation>
    <scope>NUCLEOTIDE SEQUENCE [LARGE SCALE GENOMIC DNA]</scope>
    <source>
        <strain evidence="2 3">P124</strain>
    </source>
</reference>
<protein>
    <submittedName>
        <fullName evidence="2">Uncharacterized protein</fullName>
    </submittedName>
</protein>
<proteinExistence type="predicted"/>